<dbReference type="InterPro" id="IPR020846">
    <property type="entry name" value="MFS_dom"/>
</dbReference>
<feature type="transmembrane region" description="Helical" evidence="7">
    <location>
        <begin position="86"/>
        <end position="109"/>
    </location>
</feature>
<evidence type="ECO:0000313" key="9">
    <source>
        <dbReference type="EMBL" id="KAH6695233.1"/>
    </source>
</evidence>
<dbReference type="SUPFAM" id="SSF103473">
    <property type="entry name" value="MFS general substrate transporter"/>
    <property type="match status" value="1"/>
</dbReference>
<dbReference type="Pfam" id="PF07690">
    <property type="entry name" value="MFS_1"/>
    <property type="match status" value="1"/>
</dbReference>
<comment type="subcellular location">
    <subcellularLocation>
        <location evidence="1">Membrane</location>
        <topology evidence="1">Multi-pass membrane protein</topology>
    </subcellularLocation>
</comment>
<feature type="transmembrane region" description="Helical" evidence="7">
    <location>
        <begin position="121"/>
        <end position="141"/>
    </location>
</feature>
<keyword evidence="2" id="KW-0813">Transport</keyword>
<feature type="transmembrane region" description="Helical" evidence="7">
    <location>
        <begin position="421"/>
        <end position="441"/>
    </location>
</feature>
<gene>
    <name evidence="9" type="ORF">F5X68DRAFT_127940</name>
</gene>
<feature type="domain" description="Major facilitator superfamily (MFS) profile" evidence="8">
    <location>
        <begin position="56"/>
        <end position="477"/>
    </location>
</feature>
<evidence type="ECO:0000256" key="4">
    <source>
        <dbReference type="ARBA" id="ARBA00022989"/>
    </source>
</evidence>
<dbReference type="OrthoDB" id="3639251at2759"/>
<dbReference type="Proteomes" id="UP000770015">
    <property type="component" value="Unassembled WGS sequence"/>
</dbReference>
<feature type="transmembrane region" description="Helical" evidence="7">
    <location>
        <begin position="453"/>
        <end position="475"/>
    </location>
</feature>
<feature type="transmembrane region" description="Helical" evidence="7">
    <location>
        <begin position="285"/>
        <end position="303"/>
    </location>
</feature>
<accession>A0A9P8VMC1</accession>
<feature type="transmembrane region" description="Helical" evidence="7">
    <location>
        <begin position="48"/>
        <end position="66"/>
    </location>
</feature>
<proteinExistence type="inferred from homology"/>
<name>A0A9P8VMC1_9PEZI</name>
<comment type="caution">
    <text evidence="9">The sequence shown here is derived from an EMBL/GenBank/DDBJ whole genome shotgun (WGS) entry which is preliminary data.</text>
</comment>
<protein>
    <submittedName>
        <fullName evidence="9">Major facilitator superfamily transporter</fullName>
    </submittedName>
</protein>
<feature type="transmembrane region" description="Helical" evidence="7">
    <location>
        <begin position="389"/>
        <end position="409"/>
    </location>
</feature>
<dbReference type="FunFam" id="1.20.1250.20:FF:000065">
    <property type="entry name" value="Putative MFS pantothenate transporter"/>
    <property type="match status" value="1"/>
</dbReference>
<comment type="similarity">
    <text evidence="6">Belongs to the major facilitator superfamily. Allantoate permease family.</text>
</comment>
<dbReference type="GO" id="GO:0022857">
    <property type="term" value="F:transmembrane transporter activity"/>
    <property type="evidence" value="ECO:0007669"/>
    <property type="project" value="InterPro"/>
</dbReference>
<feature type="transmembrane region" description="Helical" evidence="7">
    <location>
        <begin position="216"/>
        <end position="238"/>
    </location>
</feature>
<organism evidence="9 10">
    <name type="scientific">Plectosphaerella plurivora</name>
    <dbReference type="NCBI Taxonomy" id="936078"/>
    <lineage>
        <taxon>Eukaryota</taxon>
        <taxon>Fungi</taxon>
        <taxon>Dikarya</taxon>
        <taxon>Ascomycota</taxon>
        <taxon>Pezizomycotina</taxon>
        <taxon>Sordariomycetes</taxon>
        <taxon>Hypocreomycetidae</taxon>
        <taxon>Glomerellales</taxon>
        <taxon>Plectosphaerellaceae</taxon>
        <taxon>Plectosphaerella</taxon>
    </lineage>
</organism>
<dbReference type="EMBL" id="JAGSXJ010000002">
    <property type="protein sequence ID" value="KAH6695233.1"/>
    <property type="molecule type" value="Genomic_DNA"/>
</dbReference>
<dbReference type="AlphaFoldDB" id="A0A9P8VMC1"/>
<dbReference type="InterPro" id="IPR011701">
    <property type="entry name" value="MFS"/>
</dbReference>
<feature type="transmembrane region" description="Helical" evidence="7">
    <location>
        <begin position="182"/>
        <end position="204"/>
    </location>
</feature>
<keyword evidence="4 7" id="KW-1133">Transmembrane helix</keyword>
<keyword evidence="5 7" id="KW-0472">Membrane</keyword>
<keyword evidence="3 7" id="KW-0812">Transmembrane</keyword>
<feature type="transmembrane region" description="Helical" evidence="7">
    <location>
        <begin position="365"/>
        <end position="383"/>
    </location>
</feature>
<dbReference type="InterPro" id="IPR036259">
    <property type="entry name" value="MFS_trans_sf"/>
</dbReference>
<reference evidence="9" key="1">
    <citation type="journal article" date="2021" name="Nat. Commun.">
        <title>Genetic determinants of endophytism in the Arabidopsis root mycobiome.</title>
        <authorList>
            <person name="Mesny F."/>
            <person name="Miyauchi S."/>
            <person name="Thiergart T."/>
            <person name="Pickel B."/>
            <person name="Atanasova L."/>
            <person name="Karlsson M."/>
            <person name="Huettel B."/>
            <person name="Barry K.W."/>
            <person name="Haridas S."/>
            <person name="Chen C."/>
            <person name="Bauer D."/>
            <person name="Andreopoulos W."/>
            <person name="Pangilinan J."/>
            <person name="LaButti K."/>
            <person name="Riley R."/>
            <person name="Lipzen A."/>
            <person name="Clum A."/>
            <person name="Drula E."/>
            <person name="Henrissat B."/>
            <person name="Kohler A."/>
            <person name="Grigoriev I.V."/>
            <person name="Martin F.M."/>
            <person name="Hacquard S."/>
        </authorList>
    </citation>
    <scope>NUCLEOTIDE SEQUENCE</scope>
    <source>
        <strain evidence="9">MPI-SDFR-AT-0117</strain>
    </source>
</reference>
<dbReference type="PANTHER" id="PTHR43791:SF39">
    <property type="entry name" value="TRANSPORTER LIZ1_SEO1, PUTATIVE (AFU_ORTHOLOGUE AFUA_3G00980)-RELATED"/>
    <property type="match status" value="1"/>
</dbReference>
<sequence length="530" mass="59187">MARSRSSSTADSQSPAETPIDDSLYEISGIFKHVGKIIPYFRNPRHVLLFKLDIMLLAWMFLAGIMKEMDQSATTQAYVSGMRESLNLFGNELVEFNTFFSIGYAIGLVPGQLIQTKVRPSLFLPVCEVTWGLFVLFTFMAKNARTIFVLRFFLGLLSAAFWPSVVALIFNWYRPSELAVRLACFTVSDVAGAMFLGALQAALYRNMDGVHGLHGWQWLFIIAGAVTIGQGLIAFVTIPDSPAITRALWLTENERKLARARMEGFGAKTSQLMSAATLKKKLRQLVVHPVTWFFLFAFAFSAWSHRANAYFVLYLESIKDSAGNRVYSIYQVNLLPLVGYAVQIVTTIGFNALSDWKRWRWQVSIASAFFHGVFLAVLCGWPSSDKVIMTFYFLTYATGAGSSSLMAWFAELLRREPESRAIIVAMTVTLVYVGHATMPLRAWRVADAPRYPIGFPLAASFSLATILVQFGLLWWERRHPEIVAYGYEKPVAGSIEGSDEETPGLTAGDQKKRFEETVAVSGFADGSGRR</sequence>
<evidence type="ECO:0000256" key="1">
    <source>
        <dbReference type="ARBA" id="ARBA00004141"/>
    </source>
</evidence>
<evidence type="ECO:0000256" key="7">
    <source>
        <dbReference type="SAM" id="Phobius"/>
    </source>
</evidence>
<dbReference type="GO" id="GO:0016020">
    <property type="term" value="C:membrane"/>
    <property type="evidence" value="ECO:0007669"/>
    <property type="project" value="UniProtKB-SubCell"/>
</dbReference>
<evidence type="ECO:0000313" key="10">
    <source>
        <dbReference type="Proteomes" id="UP000770015"/>
    </source>
</evidence>
<dbReference type="Gene3D" id="1.20.1250.20">
    <property type="entry name" value="MFS general substrate transporter like domains"/>
    <property type="match status" value="2"/>
</dbReference>
<evidence type="ECO:0000256" key="6">
    <source>
        <dbReference type="ARBA" id="ARBA00037968"/>
    </source>
</evidence>
<evidence type="ECO:0000256" key="3">
    <source>
        <dbReference type="ARBA" id="ARBA00022692"/>
    </source>
</evidence>
<feature type="transmembrane region" description="Helical" evidence="7">
    <location>
        <begin position="334"/>
        <end position="353"/>
    </location>
</feature>
<evidence type="ECO:0000256" key="5">
    <source>
        <dbReference type="ARBA" id="ARBA00023136"/>
    </source>
</evidence>
<dbReference type="PANTHER" id="PTHR43791">
    <property type="entry name" value="PERMEASE-RELATED"/>
    <property type="match status" value="1"/>
</dbReference>
<dbReference type="PROSITE" id="PS50850">
    <property type="entry name" value="MFS"/>
    <property type="match status" value="1"/>
</dbReference>
<evidence type="ECO:0000259" key="8">
    <source>
        <dbReference type="PROSITE" id="PS50850"/>
    </source>
</evidence>
<feature type="transmembrane region" description="Helical" evidence="7">
    <location>
        <begin position="147"/>
        <end position="170"/>
    </location>
</feature>
<keyword evidence="10" id="KW-1185">Reference proteome</keyword>
<evidence type="ECO:0000256" key="2">
    <source>
        <dbReference type="ARBA" id="ARBA00022448"/>
    </source>
</evidence>